<organism evidence="3 4">
    <name type="scientific">Actinomycetospora chibensis</name>
    <dbReference type="NCBI Taxonomy" id="663606"/>
    <lineage>
        <taxon>Bacteria</taxon>
        <taxon>Bacillati</taxon>
        <taxon>Actinomycetota</taxon>
        <taxon>Actinomycetes</taxon>
        <taxon>Pseudonocardiales</taxon>
        <taxon>Pseudonocardiaceae</taxon>
        <taxon>Actinomycetospora</taxon>
    </lineage>
</organism>
<reference evidence="4" key="1">
    <citation type="journal article" date="2019" name="Int. J. Syst. Evol. Microbiol.">
        <title>The Global Catalogue of Microorganisms (GCM) 10K type strain sequencing project: providing services to taxonomists for standard genome sequencing and annotation.</title>
        <authorList>
            <consortium name="The Broad Institute Genomics Platform"/>
            <consortium name="The Broad Institute Genome Sequencing Center for Infectious Disease"/>
            <person name="Wu L."/>
            <person name="Ma J."/>
        </authorList>
    </citation>
    <scope>NUCLEOTIDE SEQUENCE [LARGE SCALE GENOMIC DNA]</scope>
    <source>
        <strain evidence="4">CCUG 50347</strain>
    </source>
</reference>
<keyword evidence="4" id="KW-1185">Reference proteome</keyword>
<dbReference type="EMBL" id="JBHSIM010000069">
    <property type="protein sequence ID" value="MFC4836741.1"/>
    <property type="molecule type" value="Genomic_DNA"/>
</dbReference>
<keyword evidence="2" id="KW-0812">Transmembrane</keyword>
<keyword evidence="2" id="KW-1133">Transmembrane helix</keyword>
<name>A0ABV9RR95_9PSEU</name>
<proteinExistence type="predicted"/>
<feature type="transmembrane region" description="Helical" evidence="2">
    <location>
        <begin position="66"/>
        <end position="90"/>
    </location>
</feature>
<keyword evidence="2" id="KW-0472">Membrane</keyword>
<accession>A0ABV9RR95</accession>
<evidence type="ECO:0000313" key="4">
    <source>
        <dbReference type="Proteomes" id="UP001595909"/>
    </source>
</evidence>
<sequence>MADGTTAPRPHLAAVPAEAATRTPALPAEEAQQPYDAPDLLAALDAGDEEAVRAWFRAHSPDPASLLIYGLYLGAGLVGLMEWPAVLLGVAGQVVVDRRFGGVEALAAEMRAKLDGALPARS</sequence>
<evidence type="ECO:0000256" key="1">
    <source>
        <dbReference type="SAM" id="MobiDB-lite"/>
    </source>
</evidence>
<protein>
    <submittedName>
        <fullName evidence="3">Uncharacterized protein</fullName>
    </submittedName>
</protein>
<dbReference type="Proteomes" id="UP001595909">
    <property type="component" value="Unassembled WGS sequence"/>
</dbReference>
<feature type="region of interest" description="Disordered" evidence="1">
    <location>
        <begin position="1"/>
        <end position="31"/>
    </location>
</feature>
<dbReference type="RefSeq" id="WP_274192206.1">
    <property type="nucleotide sequence ID" value="NZ_BAABHN010000069.1"/>
</dbReference>
<comment type="caution">
    <text evidence="3">The sequence shown here is derived from an EMBL/GenBank/DDBJ whole genome shotgun (WGS) entry which is preliminary data.</text>
</comment>
<evidence type="ECO:0000256" key="2">
    <source>
        <dbReference type="SAM" id="Phobius"/>
    </source>
</evidence>
<gene>
    <name evidence="3" type="ORF">ACFPEL_30360</name>
</gene>
<evidence type="ECO:0000313" key="3">
    <source>
        <dbReference type="EMBL" id="MFC4836741.1"/>
    </source>
</evidence>